<evidence type="ECO:0000313" key="2">
    <source>
        <dbReference type="Proteomes" id="UP000076577"/>
    </source>
</evidence>
<comment type="caution">
    <text evidence="1">The sequence shown here is derived from an EMBL/GenBank/DDBJ whole genome shotgun (WGS) entry which is preliminary data.</text>
</comment>
<dbReference type="PATRIC" id="fig|989403.3.peg.4660"/>
<organism evidence="1 2">
    <name type="scientific">Pseudovibrio axinellae</name>
    <dbReference type="NCBI Taxonomy" id="989403"/>
    <lineage>
        <taxon>Bacteria</taxon>
        <taxon>Pseudomonadati</taxon>
        <taxon>Pseudomonadota</taxon>
        <taxon>Alphaproteobacteria</taxon>
        <taxon>Hyphomicrobiales</taxon>
        <taxon>Stappiaceae</taxon>
        <taxon>Pseudovibrio</taxon>
    </lineage>
</organism>
<sequence length="74" mass="8297">MFVVIYKASILGMNEEEDAAITNALLILQPLAEEEKLHILRHLQISPISQRACDAILQERTVRLKVVEGVLEAT</sequence>
<gene>
    <name evidence="1" type="ORF">PsAD2_04264</name>
</gene>
<dbReference type="RefSeq" id="WP_139201439.1">
    <property type="nucleotide sequence ID" value="NZ_FOFM01000014.1"/>
</dbReference>
<protein>
    <submittedName>
        <fullName evidence="1">Uncharacterized protein</fullName>
    </submittedName>
</protein>
<dbReference type="AlphaFoldDB" id="A0A165TX02"/>
<dbReference type="EMBL" id="LMCB01000139">
    <property type="protein sequence ID" value="KZL06751.1"/>
    <property type="molecule type" value="Genomic_DNA"/>
</dbReference>
<reference evidence="1 2" key="1">
    <citation type="journal article" date="2016" name="Front. Microbiol.">
        <title>Comparative Genomic Analysis Reveals a Diverse Repertoire of Genes Involved in Prokaryote-Eukaryote Interactions within the Pseudovibrio Genus.</title>
        <authorList>
            <person name="Romano S."/>
            <person name="Fernandez-Guerra A."/>
            <person name="Reen F.J."/>
            <person name="Glockner F.O."/>
            <person name="Crowley S.P."/>
            <person name="O'Sullivan O."/>
            <person name="Cotter P.D."/>
            <person name="Adams C."/>
            <person name="Dobson A.D."/>
            <person name="O'Gara F."/>
        </authorList>
    </citation>
    <scope>NUCLEOTIDE SEQUENCE [LARGE SCALE GENOMIC DNA]</scope>
    <source>
        <strain evidence="1 2">Ad2</strain>
    </source>
</reference>
<dbReference type="Proteomes" id="UP000076577">
    <property type="component" value="Unassembled WGS sequence"/>
</dbReference>
<name>A0A165TX02_9HYPH</name>
<accession>A0A165TX02</accession>
<keyword evidence="2" id="KW-1185">Reference proteome</keyword>
<proteinExistence type="predicted"/>
<evidence type="ECO:0000313" key="1">
    <source>
        <dbReference type="EMBL" id="KZL06751.1"/>
    </source>
</evidence>